<dbReference type="PANTHER" id="PTHR30477:SF0">
    <property type="entry name" value="METAL TRANSPORT SYSTEM MEMBRANE PROTEIN TM_0125-RELATED"/>
    <property type="match status" value="1"/>
</dbReference>
<dbReference type="Proteomes" id="UP000680750">
    <property type="component" value="Chromosome"/>
</dbReference>
<feature type="transmembrane region" description="Helical" evidence="7">
    <location>
        <begin position="67"/>
        <end position="93"/>
    </location>
</feature>
<evidence type="ECO:0000256" key="7">
    <source>
        <dbReference type="SAM" id="Phobius"/>
    </source>
</evidence>
<feature type="transmembrane region" description="Helical" evidence="7">
    <location>
        <begin position="26"/>
        <end position="46"/>
    </location>
</feature>
<dbReference type="GO" id="GO:0010043">
    <property type="term" value="P:response to zinc ion"/>
    <property type="evidence" value="ECO:0007669"/>
    <property type="project" value="TreeGrafter"/>
</dbReference>
<accession>A0A810L1Z0</accession>
<feature type="transmembrane region" description="Helical" evidence="7">
    <location>
        <begin position="137"/>
        <end position="165"/>
    </location>
</feature>
<comment type="subcellular location">
    <subcellularLocation>
        <location evidence="6">Cell membrane</location>
        <topology evidence="6">Multi-pass membrane protein</topology>
    </subcellularLocation>
    <subcellularLocation>
        <location evidence="1">Membrane</location>
        <topology evidence="1">Multi-pass membrane protein</topology>
    </subcellularLocation>
</comment>
<feature type="transmembrane region" description="Helical" evidence="7">
    <location>
        <begin position="234"/>
        <end position="255"/>
    </location>
</feature>
<evidence type="ECO:0000313" key="9">
    <source>
        <dbReference type="Proteomes" id="UP000680750"/>
    </source>
</evidence>
<dbReference type="AlphaFoldDB" id="A0A810L1Z0"/>
<keyword evidence="9" id="KW-1185">Reference proteome</keyword>
<dbReference type="Gene3D" id="1.10.3470.10">
    <property type="entry name" value="ABC transporter involved in vitamin B12 uptake, BtuC"/>
    <property type="match status" value="1"/>
</dbReference>
<evidence type="ECO:0000256" key="3">
    <source>
        <dbReference type="ARBA" id="ARBA00022692"/>
    </source>
</evidence>
<reference evidence="8" key="1">
    <citation type="submission" date="2020-08" db="EMBL/GenBank/DDBJ databases">
        <title>Whole genome shotgun sequence of Actinocatenispora sera NBRC 101916.</title>
        <authorList>
            <person name="Komaki H."/>
            <person name="Tamura T."/>
        </authorList>
    </citation>
    <scope>NUCLEOTIDE SEQUENCE</scope>
    <source>
        <strain evidence="8">NBRC 101916</strain>
    </source>
</reference>
<name>A0A810L1Z0_9ACTN</name>
<keyword evidence="3 6" id="KW-0812">Transmembrane</keyword>
<comment type="similarity">
    <text evidence="2 6">Belongs to the ABC-3 integral membrane protein family.</text>
</comment>
<organism evidence="8 9">
    <name type="scientific">Actinocatenispora sera</name>
    <dbReference type="NCBI Taxonomy" id="390989"/>
    <lineage>
        <taxon>Bacteria</taxon>
        <taxon>Bacillati</taxon>
        <taxon>Actinomycetota</taxon>
        <taxon>Actinomycetes</taxon>
        <taxon>Micromonosporales</taxon>
        <taxon>Micromonosporaceae</taxon>
        <taxon>Actinocatenispora</taxon>
    </lineage>
</organism>
<dbReference type="InterPro" id="IPR037294">
    <property type="entry name" value="ABC_BtuC-like"/>
</dbReference>
<dbReference type="KEGG" id="aser:Asera_35310"/>
<protein>
    <submittedName>
        <fullName evidence="8">ABC transporter permease</fullName>
    </submittedName>
</protein>
<dbReference type="InterPro" id="IPR001626">
    <property type="entry name" value="ABC_TroCD"/>
</dbReference>
<dbReference type="EMBL" id="AP023354">
    <property type="protein sequence ID" value="BCJ29423.1"/>
    <property type="molecule type" value="Genomic_DNA"/>
</dbReference>
<dbReference type="PANTHER" id="PTHR30477">
    <property type="entry name" value="ABC-TRANSPORTER METAL-BINDING PROTEIN"/>
    <property type="match status" value="1"/>
</dbReference>
<sequence>MNDVRFSVDLVADVVQMWSQPFMVTAFRAGTIVAVLSALTGWLVVLRRQTFVAHTLSAVGFPGAAGATLLGVGALTGYFAFCLAAAAVIALLGGRGVGRHGHESALVGTIQGFLLACGFVFVALYRGFLNGTNALLFGSFLGITGGQVTVLAVLAVPVLALLAVAGRPLLFASTDPETARAAGVPVRALDLGFLLVLGATVAAVASITGALLVFALLVLPAATAQRITARPARGLALSVLFGLVAVWSALTATYYSPCPLGFWLTSIAFAGFVAAAGIRAGLDRRHRRGRPVRTFPRDGLPGSERIAQ</sequence>
<feature type="transmembrane region" description="Helical" evidence="7">
    <location>
        <begin position="105"/>
        <end position="125"/>
    </location>
</feature>
<keyword evidence="6" id="KW-0813">Transport</keyword>
<evidence type="ECO:0000313" key="8">
    <source>
        <dbReference type="EMBL" id="BCJ29423.1"/>
    </source>
</evidence>
<feature type="transmembrane region" description="Helical" evidence="7">
    <location>
        <begin position="261"/>
        <end position="282"/>
    </location>
</feature>
<evidence type="ECO:0000256" key="1">
    <source>
        <dbReference type="ARBA" id="ARBA00004141"/>
    </source>
</evidence>
<evidence type="ECO:0000256" key="6">
    <source>
        <dbReference type="RuleBase" id="RU003943"/>
    </source>
</evidence>
<proteinExistence type="inferred from homology"/>
<evidence type="ECO:0000256" key="2">
    <source>
        <dbReference type="ARBA" id="ARBA00008034"/>
    </source>
</evidence>
<dbReference type="SUPFAM" id="SSF81345">
    <property type="entry name" value="ABC transporter involved in vitamin B12 uptake, BtuC"/>
    <property type="match status" value="1"/>
</dbReference>
<dbReference type="GO" id="GO:0043190">
    <property type="term" value="C:ATP-binding cassette (ABC) transporter complex"/>
    <property type="evidence" value="ECO:0007669"/>
    <property type="project" value="InterPro"/>
</dbReference>
<dbReference type="GO" id="GO:0055085">
    <property type="term" value="P:transmembrane transport"/>
    <property type="evidence" value="ECO:0007669"/>
    <property type="project" value="InterPro"/>
</dbReference>
<evidence type="ECO:0000256" key="4">
    <source>
        <dbReference type="ARBA" id="ARBA00022989"/>
    </source>
</evidence>
<feature type="transmembrane region" description="Helical" evidence="7">
    <location>
        <begin position="193"/>
        <end position="222"/>
    </location>
</feature>
<keyword evidence="4 7" id="KW-1133">Transmembrane helix</keyword>
<dbReference type="Pfam" id="PF00950">
    <property type="entry name" value="ABC-3"/>
    <property type="match status" value="1"/>
</dbReference>
<gene>
    <name evidence="8" type="ORF">Asera_35310</name>
</gene>
<dbReference type="RefSeq" id="WP_084132333.1">
    <property type="nucleotide sequence ID" value="NZ_AP023354.1"/>
</dbReference>
<dbReference type="OrthoDB" id="2375762at2"/>
<evidence type="ECO:0000256" key="5">
    <source>
        <dbReference type="ARBA" id="ARBA00023136"/>
    </source>
</evidence>
<keyword evidence="5 7" id="KW-0472">Membrane</keyword>